<dbReference type="Proteomes" id="UP000232722">
    <property type="component" value="Unassembled WGS sequence"/>
</dbReference>
<accession>A0A2N0Q4P1</accession>
<dbReference type="PANTHER" id="PTHR31424:SF5">
    <property type="entry name" value="APPLE DOMAIN-CONTAINING PROTEIN"/>
    <property type="match status" value="1"/>
</dbReference>
<organism evidence="1 2">
    <name type="scientific">Rhizophagus irregularis</name>
    <dbReference type="NCBI Taxonomy" id="588596"/>
    <lineage>
        <taxon>Eukaryota</taxon>
        <taxon>Fungi</taxon>
        <taxon>Fungi incertae sedis</taxon>
        <taxon>Mucoromycota</taxon>
        <taxon>Glomeromycotina</taxon>
        <taxon>Glomeromycetes</taxon>
        <taxon>Glomerales</taxon>
        <taxon>Glomeraceae</taxon>
        <taxon>Rhizophagus</taxon>
    </lineage>
</organism>
<reference evidence="1 2" key="2">
    <citation type="submission" date="2017-09" db="EMBL/GenBank/DDBJ databases">
        <title>Extensive intraspecific genome diversity in a model arbuscular mycorrhizal fungus.</title>
        <authorList>
            <person name="Chen E.C."/>
            <person name="Morin E."/>
            <person name="Beaudet D."/>
            <person name="Noel J."/>
            <person name="Ndikumana S."/>
            <person name="Charron P."/>
            <person name="St-Onge C."/>
            <person name="Giorgi J."/>
            <person name="Grigoriev I.V."/>
            <person name="Roux C."/>
            <person name="Martin F.M."/>
            <person name="Corradi N."/>
        </authorList>
    </citation>
    <scope>NUCLEOTIDE SEQUENCE [LARGE SCALE GENOMIC DNA]</scope>
    <source>
        <strain evidence="1 2">A5</strain>
    </source>
</reference>
<comment type="caution">
    <text evidence="1">The sequence shown here is derived from an EMBL/GenBank/DDBJ whole genome shotgun (WGS) entry which is preliminary data.</text>
</comment>
<dbReference type="AlphaFoldDB" id="A0A2N0Q4P1"/>
<evidence type="ECO:0000313" key="1">
    <source>
        <dbReference type="EMBL" id="PKC14029.1"/>
    </source>
</evidence>
<name>A0A2N0Q4P1_9GLOM</name>
<sequence>MPKIKTKKTCENIPKEITEYPKTDVILYTDGRRSYHYRVKKEGLYLQPPILAYSQGKNKYKIPDSYCVETTWGRGNNKQTVECSINYIREKPFFRVMYGSNFSEDVCSNTSPTAAANAVIRKLFPNNEKTLMSGIHLFGIHLETLKQARESKRESNSNIQLKQIKPIEHCGKSMIYKRQRKFGDQLKEQVQIEGAKIYGKDQGYRALAAVEPDLEREWIVSEQRLKITKNMNQKIAISLINIPIIPTLDELDFAESSYIFGEGIIEIKNITNGGHRSAKDILTYIIPALILKGVLDISNPIIHLRISGDGRNVGRKIKQVMITMAILNDEQNIHKPDHHYTTILFPGIESYELLEVMMSPFIQELNDLKNYGLKINNIIWKFELYFSSDWKFLSICLGFNAANSNYFCPWCQISKHDQINNQTNWKISKKMEKINEYPGHSKKPLFNMISLDHWIPDELHIMLRIFDRLWSLVLSELKDVDQFDNICRNEIVQEMNRIGVHFQFWKENGSNTWNYTSLMGNDKLKVLKDFNLGILWTLIWTLKSQVGKKHFALRYRPYWKEIPSV</sequence>
<dbReference type="VEuPathDB" id="FungiDB:RhiirFUN_018910"/>
<dbReference type="EMBL" id="LLXJ01000157">
    <property type="protein sequence ID" value="PKC14029.1"/>
    <property type="molecule type" value="Genomic_DNA"/>
</dbReference>
<dbReference type="PANTHER" id="PTHR31424">
    <property type="entry name" value="PROTEIN CBG23806"/>
    <property type="match status" value="1"/>
</dbReference>
<dbReference type="VEuPathDB" id="FungiDB:RhiirA1_441663"/>
<protein>
    <submittedName>
        <fullName evidence="1">Uncharacterized protein</fullName>
    </submittedName>
</protein>
<evidence type="ECO:0000313" key="2">
    <source>
        <dbReference type="Proteomes" id="UP000232722"/>
    </source>
</evidence>
<dbReference type="VEuPathDB" id="FungiDB:FUN_020063"/>
<reference evidence="1 2" key="1">
    <citation type="submission" date="2016-04" db="EMBL/GenBank/DDBJ databases">
        <title>Genome analyses suggest a sexual origin of heterokaryosis in a supposedly ancient asexual fungus.</title>
        <authorList>
            <person name="Ropars J."/>
            <person name="Sedzielewska K."/>
            <person name="Noel J."/>
            <person name="Charron P."/>
            <person name="Farinelli L."/>
            <person name="Marton T."/>
            <person name="Kruger M."/>
            <person name="Pelin A."/>
            <person name="Brachmann A."/>
            <person name="Corradi N."/>
        </authorList>
    </citation>
    <scope>NUCLEOTIDE SEQUENCE [LARGE SCALE GENOMIC DNA]</scope>
    <source>
        <strain evidence="1 2">A5</strain>
    </source>
</reference>
<gene>
    <name evidence="1" type="ORF">RhiirA5_395902</name>
</gene>
<proteinExistence type="predicted"/>